<keyword evidence="5" id="KW-0812">Transmembrane</keyword>
<dbReference type="Gene3D" id="1.20.1600.10">
    <property type="entry name" value="Outer membrane efflux proteins (OEP)"/>
    <property type="match status" value="1"/>
</dbReference>
<gene>
    <name evidence="9" type="ORF">WH52_02840</name>
</gene>
<name>A0A1Y2PDS1_9FLAO</name>
<keyword evidence="10" id="KW-1185">Reference proteome</keyword>
<evidence type="ECO:0000256" key="6">
    <source>
        <dbReference type="ARBA" id="ARBA00023136"/>
    </source>
</evidence>
<proteinExistence type="inferred from homology"/>
<dbReference type="Pfam" id="PF02321">
    <property type="entry name" value="OEP"/>
    <property type="match status" value="2"/>
</dbReference>
<dbReference type="SUPFAM" id="SSF56954">
    <property type="entry name" value="Outer membrane efflux proteins (OEP)"/>
    <property type="match status" value="1"/>
</dbReference>
<feature type="coiled-coil region" evidence="8">
    <location>
        <begin position="364"/>
        <end position="391"/>
    </location>
</feature>
<dbReference type="STRING" id="1635173.WH52_02840"/>
<organism evidence="9 10">
    <name type="scientific">Tenacibaculum holothuriorum</name>
    <dbReference type="NCBI Taxonomy" id="1635173"/>
    <lineage>
        <taxon>Bacteria</taxon>
        <taxon>Pseudomonadati</taxon>
        <taxon>Bacteroidota</taxon>
        <taxon>Flavobacteriia</taxon>
        <taxon>Flavobacteriales</taxon>
        <taxon>Flavobacteriaceae</taxon>
        <taxon>Tenacibaculum</taxon>
    </lineage>
</organism>
<dbReference type="GO" id="GO:0015562">
    <property type="term" value="F:efflux transmembrane transporter activity"/>
    <property type="evidence" value="ECO:0007669"/>
    <property type="project" value="InterPro"/>
</dbReference>
<keyword evidence="4" id="KW-1134">Transmembrane beta strand</keyword>
<dbReference type="Proteomes" id="UP000194221">
    <property type="component" value="Unassembled WGS sequence"/>
</dbReference>
<dbReference type="OrthoDB" id="367883at2"/>
<keyword evidence="3" id="KW-0813">Transport</keyword>
<sequence length="471" mass="53108">MRKYIYSVFVIFFMGAIQAQEKELSLSMQEAVNYAIKNNYDNKTAVNNIEAAKKRKWETTTMGLPQINGKVDYQNWLKQQVSVFPAGFADSYSQIRQLSEFYDLSSLGIIKEIPDAPTEGLAVPFGTKQSVNASVTLSQLIFDGSYLVGLQSAKTYLKISEQAKEKTELATREAVINAYGNVLVAQKTIDILEKNKNVLQKNVNETQKIYDNGLTELENVEQLQITLGNIENNLNNAQRLKIIGLQMLNIALGTDLNTKVTLTDNLESLTLSNTNLSLLTEAFDIDNHIDFRIAQNDRESKRLLMRLEQSKALPTLSAFINYGANANSDSFTFFNGDQKWFDYSLFGVSLNVPIFSSLGRSAKTARARIELENADIKLQEITQKLNLQAERAKSDYQLSIENYETAKKNLALSERIEKKQQVKFFEGISSSFDLLQAQNQLYTQQNNYVQSMLNVIAKKATLENALNIPVK</sequence>
<dbReference type="InterPro" id="IPR003423">
    <property type="entry name" value="OMP_efflux"/>
</dbReference>
<dbReference type="RefSeq" id="WP_086029436.1">
    <property type="nucleotide sequence ID" value="NZ_LAPZ01000002.1"/>
</dbReference>
<reference evidence="9 10" key="1">
    <citation type="submission" date="2015-03" db="EMBL/GenBank/DDBJ databases">
        <title>Genome sequence of Tenacibaculum sp. S2-2, isolated from intestinal microbiota of sea cucumber, Apostichopus japonicas.</title>
        <authorList>
            <person name="Shao Z."/>
            <person name="Wang L."/>
            <person name="Li X."/>
        </authorList>
    </citation>
    <scope>NUCLEOTIDE SEQUENCE [LARGE SCALE GENOMIC DNA]</scope>
    <source>
        <strain evidence="9 10">S2-2</strain>
    </source>
</reference>
<evidence type="ECO:0000256" key="3">
    <source>
        <dbReference type="ARBA" id="ARBA00022448"/>
    </source>
</evidence>
<comment type="subcellular location">
    <subcellularLocation>
        <location evidence="1">Cell outer membrane</location>
    </subcellularLocation>
</comment>
<evidence type="ECO:0000313" key="10">
    <source>
        <dbReference type="Proteomes" id="UP000194221"/>
    </source>
</evidence>
<evidence type="ECO:0000256" key="5">
    <source>
        <dbReference type="ARBA" id="ARBA00022692"/>
    </source>
</evidence>
<dbReference type="GO" id="GO:0009279">
    <property type="term" value="C:cell outer membrane"/>
    <property type="evidence" value="ECO:0007669"/>
    <property type="project" value="UniProtKB-SubCell"/>
</dbReference>
<dbReference type="GO" id="GO:1990281">
    <property type="term" value="C:efflux pump complex"/>
    <property type="evidence" value="ECO:0007669"/>
    <property type="project" value="TreeGrafter"/>
</dbReference>
<dbReference type="AlphaFoldDB" id="A0A1Y2PDS1"/>
<feature type="coiled-coil region" evidence="8">
    <location>
        <begin position="182"/>
        <end position="240"/>
    </location>
</feature>
<evidence type="ECO:0000256" key="1">
    <source>
        <dbReference type="ARBA" id="ARBA00004442"/>
    </source>
</evidence>
<keyword evidence="6" id="KW-0472">Membrane</keyword>
<dbReference type="GO" id="GO:0015288">
    <property type="term" value="F:porin activity"/>
    <property type="evidence" value="ECO:0007669"/>
    <property type="project" value="TreeGrafter"/>
</dbReference>
<accession>A0A1Y2PDS1</accession>
<evidence type="ECO:0000256" key="7">
    <source>
        <dbReference type="ARBA" id="ARBA00023237"/>
    </source>
</evidence>
<dbReference type="EMBL" id="LAPZ01000002">
    <property type="protein sequence ID" value="OSY88633.1"/>
    <property type="molecule type" value="Genomic_DNA"/>
</dbReference>
<dbReference type="PANTHER" id="PTHR30026">
    <property type="entry name" value="OUTER MEMBRANE PROTEIN TOLC"/>
    <property type="match status" value="1"/>
</dbReference>
<comment type="caution">
    <text evidence="9">The sequence shown here is derived from an EMBL/GenBank/DDBJ whole genome shotgun (WGS) entry which is preliminary data.</text>
</comment>
<dbReference type="PANTHER" id="PTHR30026:SF20">
    <property type="entry name" value="OUTER MEMBRANE PROTEIN TOLC"/>
    <property type="match status" value="1"/>
</dbReference>
<dbReference type="InterPro" id="IPR051906">
    <property type="entry name" value="TolC-like"/>
</dbReference>
<evidence type="ECO:0000256" key="8">
    <source>
        <dbReference type="SAM" id="Coils"/>
    </source>
</evidence>
<comment type="similarity">
    <text evidence="2">Belongs to the outer membrane factor (OMF) (TC 1.B.17) family.</text>
</comment>
<keyword evidence="8" id="KW-0175">Coiled coil</keyword>
<dbReference type="InParanoid" id="A0A1Y2PDS1"/>
<evidence type="ECO:0000256" key="2">
    <source>
        <dbReference type="ARBA" id="ARBA00007613"/>
    </source>
</evidence>
<evidence type="ECO:0000313" key="9">
    <source>
        <dbReference type="EMBL" id="OSY88633.1"/>
    </source>
</evidence>
<protein>
    <submittedName>
        <fullName evidence="9">Transporter</fullName>
    </submittedName>
</protein>
<evidence type="ECO:0000256" key="4">
    <source>
        <dbReference type="ARBA" id="ARBA00022452"/>
    </source>
</evidence>
<keyword evidence="7" id="KW-0998">Cell outer membrane</keyword>